<dbReference type="PROSITE" id="PS50006">
    <property type="entry name" value="FHA_DOMAIN"/>
    <property type="match status" value="1"/>
</dbReference>
<keyword evidence="1" id="KW-0472">Membrane</keyword>
<feature type="domain" description="FHA" evidence="2">
    <location>
        <begin position="100"/>
        <end position="156"/>
    </location>
</feature>
<dbReference type="AlphaFoldDB" id="A0A0C1U2K3"/>
<dbReference type="Proteomes" id="UP000031366">
    <property type="component" value="Unassembled WGS sequence"/>
</dbReference>
<keyword evidence="4" id="KW-1185">Reference proteome</keyword>
<sequence>MNHEKIKNKDKKILKAIEIINLFVGIILTLIGVLIYVTIESQEIKTILITGLVIIGIIFFIKIIEGIDRPYDAHSIKSIVLVNEDNQIIKEWNLSEKVSMIIGKSNKENKVDIDLSESIYSNLIDYEHAVLNYAGGEWYIEDLCSANGISIEKKEDNIVYKVAKYSPCTIKKGDILFVGKIKLLLR</sequence>
<reference evidence="3 4" key="1">
    <citation type="journal article" date="2015" name="Infect. Genet. Evol.">
        <title>Genomic sequences of six botulinum neurotoxin-producing strains representing three clostridial species illustrate the mobility and diversity of botulinum neurotoxin genes.</title>
        <authorList>
            <person name="Smith T.J."/>
            <person name="Hill K.K."/>
            <person name="Xie G."/>
            <person name="Foley B.T."/>
            <person name="Williamson C.H."/>
            <person name="Foster J.T."/>
            <person name="Johnson S.L."/>
            <person name="Chertkov O."/>
            <person name="Teshima H."/>
            <person name="Gibbons H.S."/>
            <person name="Johnsky L.A."/>
            <person name="Karavis M.A."/>
            <person name="Smith L.A."/>
        </authorList>
    </citation>
    <scope>NUCLEOTIDE SEQUENCE [LARGE SCALE GENOMIC DNA]</scope>
    <source>
        <strain evidence="3 4">CDC 2741</strain>
    </source>
</reference>
<dbReference type="EMBL" id="AYSO01000018">
    <property type="protein sequence ID" value="KIE45753.1"/>
    <property type="molecule type" value="Genomic_DNA"/>
</dbReference>
<accession>A0A0C1U2K3</accession>
<evidence type="ECO:0000259" key="2">
    <source>
        <dbReference type="PROSITE" id="PS50006"/>
    </source>
</evidence>
<keyword evidence="1" id="KW-0812">Transmembrane</keyword>
<dbReference type="InterPro" id="IPR000253">
    <property type="entry name" value="FHA_dom"/>
</dbReference>
<dbReference type="Gene3D" id="2.60.200.20">
    <property type="match status" value="1"/>
</dbReference>
<keyword evidence="1" id="KW-1133">Transmembrane helix</keyword>
<dbReference type="CDD" id="cd00060">
    <property type="entry name" value="FHA"/>
    <property type="match status" value="1"/>
</dbReference>
<feature type="transmembrane region" description="Helical" evidence="1">
    <location>
        <begin position="45"/>
        <end position="64"/>
    </location>
</feature>
<dbReference type="RefSeq" id="WP_039634642.1">
    <property type="nucleotide sequence ID" value="NZ_AYSO01000018.1"/>
</dbReference>
<dbReference type="SUPFAM" id="SSF49879">
    <property type="entry name" value="SMAD/FHA domain"/>
    <property type="match status" value="1"/>
</dbReference>
<dbReference type="InterPro" id="IPR008984">
    <property type="entry name" value="SMAD_FHA_dom_sf"/>
</dbReference>
<name>A0A0C1U2K3_9CLOT</name>
<dbReference type="STRING" id="29341.RSJ17_02145"/>
<evidence type="ECO:0000313" key="4">
    <source>
        <dbReference type="Proteomes" id="UP000031366"/>
    </source>
</evidence>
<feature type="transmembrane region" description="Helical" evidence="1">
    <location>
        <begin position="20"/>
        <end position="39"/>
    </location>
</feature>
<evidence type="ECO:0000256" key="1">
    <source>
        <dbReference type="SAM" id="Phobius"/>
    </source>
</evidence>
<dbReference type="Pfam" id="PF00498">
    <property type="entry name" value="FHA"/>
    <property type="match status" value="1"/>
</dbReference>
<proteinExistence type="predicted"/>
<evidence type="ECO:0000313" key="3">
    <source>
        <dbReference type="EMBL" id="KIE45753.1"/>
    </source>
</evidence>
<gene>
    <name evidence="3" type="ORF">U732_2343</name>
</gene>
<comment type="caution">
    <text evidence="3">The sequence shown here is derived from an EMBL/GenBank/DDBJ whole genome shotgun (WGS) entry which is preliminary data.</text>
</comment>
<protein>
    <submittedName>
        <fullName evidence="3">FHA domain protein</fullName>
    </submittedName>
</protein>
<organism evidence="3 4">
    <name type="scientific">Clostridium argentinense CDC 2741</name>
    <dbReference type="NCBI Taxonomy" id="1418104"/>
    <lineage>
        <taxon>Bacteria</taxon>
        <taxon>Bacillati</taxon>
        <taxon>Bacillota</taxon>
        <taxon>Clostridia</taxon>
        <taxon>Eubacteriales</taxon>
        <taxon>Clostridiaceae</taxon>
        <taxon>Clostridium</taxon>
    </lineage>
</organism>